<reference evidence="1" key="1">
    <citation type="submission" date="2019-11" db="EMBL/GenBank/DDBJ databases">
        <title>Nori genome reveals adaptations in red seaweeds to the harsh intertidal environment.</title>
        <authorList>
            <person name="Wang D."/>
            <person name="Mao Y."/>
        </authorList>
    </citation>
    <scope>NUCLEOTIDE SEQUENCE</scope>
    <source>
        <tissue evidence="1">Gametophyte</tissue>
    </source>
</reference>
<proteinExistence type="predicted"/>
<organism evidence="1 2">
    <name type="scientific">Pyropia yezoensis</name>
    <name type="common">Susabi-nori</name>
    <name type="synonym">Porphyra yezoensis</name>
    <dbReference type="NCBI Taxonomy" id="2788"/>
    <lineage>
        <taxon>Eukaryota</taxon>
        <taxon>Rhodophyta</taxon>
        <taxon>Bangiophyceae</taxon>
        <taxon>Bangiales</taxon>
        <taxon>Bangiaceae</taxon>
        <taxon>Pyropia</taxon>
    </lineage>
</organism>
<sequence length="104" mass="10607">MHLPCPRVPRNKGWVRGGGVGQGKWGARQRARERATGGQGGEGGEGRTPAGGRAGGRAGERVSRQPRAPRRGMNRVMEGEGGGGGRGEGGGCSIAYTAPHPTHG</sequence>
<name>A0ACC3BQF7_PYRYE</name>
<accession>A0ACC3BQF7</accession>
<evidence type="ECO:0000313" key="2">
    <source>
        <dbReference type="Proteomes" id="UP000798662"/>
    </source>
</evidence>
<comment type="caution">
    <text evidence="1">The sequence shown here is derived from an EMBL/GenBank/DDBJ whole genome shotgun (WGS) entry which is preliminary data.</text>
</comment>
<protein>
    <submittedName>
        <fullName evidence="1">Uncharacterized protein</fullName>
    </submittedName>
</protein>
<dbReference type="EMBL" id="CM020618">
    <property type="protein sequence ID" value="KAK1860220.1"/>
    <property type="molecule type" value="Genomic_DNA"/>
</dbReference>
<keyword evidence="2" id="KW-1185">Reference proteome</keyword>
<evidence type="ECO:0000313" key="1">
    <source>
        <dbReference type="EMBL" id="KAK1860220.1"/>
    </source>
</evidence>
<gene>
    <name evidence="1" type="ORF">I4F81_002809</name>
</gene>
<dbReference type="Proteomes" id="UP000798662">
    <property type="component" value="Chromosome 1"/>
</dbReference>